<organism evidence="5 6">
    <name type="scientific">Ambispora gerdemannii</name>
    <dbReference type="NCBI Taxonomy" id="144530"/>
    <lineage>
        <taxon>Eukaryota</taxon>
        <taxon>Fungi</taxon>
        <taxon>Fungi incertae sedis</taxon>
        <taxon>Mucoromycota</taxon>
        <taxon>Glomeromycotina</taxon>
        <taxon>Glomeromycetes</taxon>
        <taxon>Archaeosporales</taxon>
        <taxon>Ambisporaceae</taxon>
        <taxon>Ambispora</taxon>
    </lineage>
</organism>
<dbReference type="Pfam" id="PF06414">
    <property type="entry name" value="Zeta_toxin"/>
    <property type="match status" value="1"/>
</dbReference>
<dbReference type="InterPro" id="IPR010488">
    <property type="entry name" value="Zeta_toxin_domain"/>
</dbReference>
<dbReference type="InterPro" id="IPR027417">
    <property type="entry name" value="P-loop_NTPase"/>
</dbReference>
<dbReference type="PRINTS" id="PR00988">
    <property type="entry name" value="URIDINKINASE"/>
</dbReference>
<feature type="domain" description="Zeta toxin" evidence="4">
    <location>
        <begin position="210"/>
        <end position="263"/>
    </location>
</feature>
<feature type="domain" description="Phosphoribulokinase/uridine kinase" evidence="3">
    <location>
        <begin position="269"/>
        <end position="382"/>
    </location>
</feature>
<sequence>MLDNYHELIGILEKIEEKELGEVNRVLNALRRRTEVFLDEYDRERNGKKNGMIDIDELTDQEPRKKLAEDLSKEDKEQGGGSQLGDIIKAMKKLENIITAYKQDKHFAEESVASTSKTNSSAQLLEGKNTLATDSTSQPANVFRKRTISNPKKGKSSNQEIHELVELQIQEEIQSHQEIPPNYLPEEQDYLETSQLIEKNAQSESEKLKEATQTSQKNPLLVLITGGAASGKTTLTKQLKENLEQNQQEALILPLDAYYAYSPLLFQSPGKSIYLPTYDNSEEKKFTRSDVLINSSPVIILEGMLSFFNEEIRKKSDLKIYLEVADEIRLARRLERYKQGLDEGKFSKPIEYEIERFHKGKPKENQENYIEPAKQYADLVVNNDNSEGKVEEKENINIQPLLRMRKLLKKSLQDVEDELDEMAAVPGV</sequence>
<evidence type="ECO:0000313" key="6">
    <source>
        <dbReference type="Proteomes" id="UP000789831"/>
    </source>
</evidence>
<dbReference type="Pfam" id="PF00485">
    <property type="entry name" value="PRK"/>
    <property type="match status" value="1"/>
</dbReference>
<dbReference type="PANTHER" id="PTHR10285">
    <property type="entry name" value="URIDINE KINASE"/>
    <property type="match status" value="1"/>
</dbReference>
<dbReference type="InterPro" id="IPR006083">
    <property type="entry name" value="PRK/URK"/>
</dbReference>
<evidence type="ECO:0000256" key="2">
    <source>
        <dbReference type="ARBA" id="ARBA00022840"/>
    </source>
</evidence>
<evidence type="ECO:0000259" key="4">
    <source>
        <dbReference type="Pfam" id="PF06414"/>
    </source>
</evidence>
<keyword evidence="1" id="KW-0547">Nucleotide-binding</keyword>
<dbReference type="GO" id="GO:0005524">
    <property type="term" value="F:ATP binding"/>
    <property type="evidence" value="ECO:0007669"/>
    <property type="project" value="UniProtKB-KW"/>
</dbReference>
<dbReference type="EMBL" id="CAJVPL010002056">
    <property type="protein sequence ID" value="CAG8597685.1"/>
    <property type="molecule type" value="Genomic_DNA"/>
</dbReference>
<accession>A0A9N9CG37</accession>
<gene>
    <name evidence="5" type="ORF">AGERDE_LOCUS8934</name>
</gene>
<keyword evidence="2" id="KW-0067">ATP-binding</keyword>
<dbReference type="SUPFAM" id="SSF52540">
    <property type="entry name" value="P-loop containing nucleoside triphosphate hydrolases"/>
    <property type="match status" value="1"/>
</dbReference>
<evidence type="ECO:0000313" key="5">
    <source>
        <dbReference type="EMBL" id="CAG8597685.1"/>
    </source>
</evidence>
<dbReference type="AlphaFoldDB" id="A0A9N9CG37"/>
<evidence type="ECO:0000256" key="1">
    <source>
        <dbReference type="ARBA" id="ARBA00022741"/>
    </source>
</evidence>
<proteinExistence type="predicted"/>
<reference evidence="5" key="1">
    <citation type="submission" date="2021-06" db="EMBL/GenBank/DDBJ databases">
        <authorList>
            <person name="Kallberg Y."/>
            <person name="Tangrot J."/>
            <person name="Rosling A."/>
        </authorList>
    </citation>
    <scope>NUCLEOTIDE SEQUENCE</scope>
    <source>
        <strain evidence="5">MT106</strain>
    </source>
</reference>
<protein>
    <submittedName>
        <fullName evidence="5">64_t:CDS:1</fullName>
    </submittedName>
</protein>
<dbReference type="OrthoDB" id="738517at2759"/>
<name>A0A9N9CG37_9GLOM</name>
<dbReference type="GO" id="GO:0016301">
    <property type="term" value="F:kinase activity"/>
    <property type="evidence" value="ECO:0007669"/>
    <property type="project" value="InterPro"/>
</dbReference>
<keyword evidence="6" id="KW-1185">Reference proteome</keyword>
<comment type="caution">
    <text evidence="5">The sequence shown here is derived from an EMBL/GenBank/DDBJ whole genome shotgun (WGS) entry which is preliminary data.</text>
</comment>
<dbReference type="Gene3D" id="3.40.50.300">
    <property type="entry name" value="P-loop containing nucleotide triphosphate hydrolases"/>
    <property type="match status" value="2"/>
</dbReference>
<evidence type="ECO:0000259" key="3">
    <source>
        <dbReference type="Pfam" id="PF00485"/>
    </source>
</evidence>
<dbReference type="Proteomes" id="UP000789831">
    <property type="component" value="Unassembled WGS sequence"/>
</dbReference>